<keyword evidence="3" id="KW-0732">Signal</keyword>
<protein>
    <recommendedName>
        <fullName evidence="4">DUF4139 domain-containing protein</fullName>
    </recommendedName>
</protein>
<feature type="coiled-coil region" evidence="1">
    <location>
        <begin position="583"/>
        <end position="617"/>
    </location>
</feature>
<feature type="chain" id="PRO_5020605095" description="DUF4139 domain-containing protein" evidence="3">
    <location>
        <begin position="28"/>
        <end position="676"/>
    </location>
</feature>
<comment type="caution">
    <text evidence="5">The sequence shown here is derived from an EMBL/GenBank/DDBJ whole genome shotgun (WGS) entry which is preliminary data.</text>
</comment>
<feature type="domain" description="DUF4139" evidence="4">
    <location>
        <begin position="223"/>
        <end position="515"/>
    </location>
</feature>
<dbReference type="EMBL" id="SMBX01000006">
    <property type="protein sequence ID" value="TCU97178.1"/>
    <property type="molecule type" value="Genomic_DNA"/>
</dbReference>
<keyword evidence="6" id="KW-1185">Reference proteome</keyword>
<evidence type="ECO:0000313" key="6">
    <source>
        <dbReference type="Proteomes" id="UP000294692"/>
    </source>
</evidence>
<evidence type="ECO:0000259" key="4">
    <source>
        <dbReference type="Pfam" id="PF13598"/>
    </source>
</evidence>
<organism evidence="5 6">
    <name type="scientific">Paracandidimonas soli</name>
    <dbReference type="NCBI Taxonomy" id="1917182"/>
    <lineage>
        <taxon>Bacteria</taxon>
        <taxon>Pseudomonadati</taxon>
        <taxon>Pseudomonadota</taxon>
        <taxon>Betaproteobacteria</taxon>
        <taxon>Burkholderiales</taxon>
        <taxon>Alcaligenaceae</taxon>
        <taxon>Paracandidimonas</taxon>
    </lineage>
</organism>
<name>A0A4R3V1X2_9BURK</name>
<evidence type="ECO:0000256" key="2">
    <source>
        <dbReference type="SAM" id="MobiDB-lite"/>
    </source>
</evidence>
<reference evidence="5 6" key="1">
    <citation type="submission" date="2019-03" db="EMBL/GenBank/DDBJ databases">
        <title>Genomic Encyclopedia of Type Strains, Phase IV (KMG-IV): sequencing the most valuable type-strain genomes for metagenomic binning, comparative biology and taxonomic classification.</title>
        <authorList>
            <person name="Goeker M."/>
        </authorList>
    </citation>
    <scope>NUCLEOTIDE SEQUENCE [LARGE SCALE GENOMIC DNA]</scope>
    <source>
        <strain evidence="5 6">DSM 100048</strain>
    </source>
</reference>
<accession>A0A4R3V1X2</accession>
<keyword evidence="1" id="KW-0175">Coiled coil</keyword>
<dbReference type="Proteomes" id="UP000294692">
    <property type="component" value="Unassembled WGS sequence"/>
</dbReference>
<dbReference type="PANTHER" id="PTHR38075:SF1">
    <property type="entry name" value="DUF4139 DOMAIN-CONTAINING PROTEIN"/>
    <property type="match status" value="1"/>
</dbReference>
<dbReference type="PANTHER" id="PTHR38075">
    <property type="entry name" value="DUF4139 DOMAIN-CONTAINING PROTEIN"/>
    <property type="match status" value="1"/>
</dbReference>
<proteinExistence type="predicted"/>
<dbReference type="InterPro" id="IPR037291">
    <property type="entry name" value="DUF4139"/>
</dbReference>
<feature type="signal peptide" evidence="3">
    <location>
        <begin position="1"/>
        <end position="27"/>
    </location>
</feature>
<feature type="compositionally biased region" description="Basic and acidic residues" evidence="2">
    <location>
        <begin position="657"/>
        <end position="670"/>
    </location>
</feature>
<gene>
    <name evidence="5" type="ORF">EV686_10657</name>
</gene>
<sequence>MSLQPSFSVRMPVLAFMLAIAWQGANAQQAIQAGQDRIESLRLSSGGVAEVHRRISVDDASSVRLNVPVAQLDDLLKSLVVRDPNGSVTGIVLDGLAPLEETFEHLPFGPADLQSPASLAARLPGAAVRATSGGRTVEGTILGVTEAADASVGEGGRPAPLLSVLAADGSVQTLRLGNDSVMEILDEELRNQLQAALAVSREHRNESVRSVKISLDGKGKRDIDLSYVVAAPVWKSTYRLVTDASGKARLQAWAVLENASGQDWKDVSVTLTSGAPVMLSQRLLQRYWNDRPEVPVAVGAAEAPRVDMFAQMEPRDRADVQMEMEARSSAKRMAMAPAPAPAMAASAYGGGAGSAGVPEAAAQEGQTSVSYTLPAPVSVAAGQTLSVPFLDASLKAEQVSVFQADRGKVHPVAGVWLKNSTEGSLPPGILTVYDQQAGHIGDAQLAGLPAGESRLVYFAEDRKVEVRADTRPQEQVSEVKVSQGVLHITRQLRRETTYTIKGASDADRTVLIEQPRQQGWELKSESLAGSTAAHYRLRAQVPAAGQAQVKAVLQRTDEQTMRLLDADADRLLYWSGIASDSKAAERLKTLADLRRELAQAQQREAELADEHERIVANQSRIRENLSSVPADSSLGQRYLGLLAQEEDRIAAVAQEVEQARKQTAERRKAMETALAQ</sequence>
<dbReference type="RefSeq" id="WP_132477280.1">
    <property type="nucleotide sequence ID" value="NZ_JBHRVM010000001.1"/>
</dbReference>
<dbReference type="Pfam" id="PF13598">
    <property type="entry name" value="DUF4139"/>
    <property type="match status" value="1"/>
</dbReference>
<feature type="region of interest" description="Disordered" evidence="2">
    <location>
        <begin position="657"/>
        <end position="676"/>
    </location>
</feature>
<evidence type="ECO:0000256" key="1">
    <source>
        <dbReference type="SAM" id="Coils"/>
    </source>
</evidence>
<evidence type="ECO:0000313" key="5">
    <source>
        <dbReference type="EMBL" id="TCU97178.1"/>
    </source>
</evidence>
<dbReference type="AlphaFoldDB" id="A0A4R3V1X2"/>
<evidence type="ECO:0000256" key="3">
    <source>
        <dbReference type="SAM" id="SignalP"/>
    </source>
</evidence>
<dbReference type="OrthoDB" id="9777444at2"/>